<comment type="caution">
    <text evidence="4">The sequence shown here is derived from an EMBL/GenBank/DDBJ whole genome shotgun (WGS) entry which is preliminary data.</text>
</comment>
<dbReference type="InterPro" id="IPR032877">
    <property type="entry name" value="Transposase_HTH"/>
</dbReference>
<evidence type="ECO:0000259" key="3">
    <source>
        <dbReference type="Pfam" id="PF14690"/>
    </source>
</evidence>
<dbReference type="InterPro" id="IPR029261">
    <property type="entry name" value="Transposase_Znf"/>
</dbReference>
<gene>
    <name evidence="4" type="ORF">POL25_15775</name>
</gene>
<dbReference type="RefSeq" id="WP_272086845.1">
    <property type="nucleotide sequence ID" value="NZ_JAQNDL010000001.1"/>
</dbReference>
<feature type="domain" description="Transposase IS204/IS1001/IS1096/IS1165 DDE" evidence="1">
    <location>
        <begin position="135"/>
        <end position="374"/>
    </location>
</feature>
<organism evidence="4 5">
    <name type="scientific">Nannocystis bainbridge</name>
    <dbReference type="NCBI Taxonomy" id="2995303"/>
    <lineage>
        <taxon>Bacteria</taxon>
        <taxon>Pseudomonadati</taxon>
        <taxon>Myxococcota</taxon>
        <taxon>Polyangia</taxon>
        <taxon>Nannocystales</taxon>
        <taxon>Nannocystaceae</taxon>
        <taxon>Nannocystis</taxon>
    </lineage>
</organism>
<feature type="domain" description="Transposase IS204/IS1001/IS1096/IS1165 helix-turn-helix" evidence="2">
    <location>
        <begin position="71"/>
        <end position="119"/>
    </location>
</feature>
<dbReference type="Pfam" id="PF13542">
    <property type="entry name" value="HTH_Tnp_ISL3"/>
    <property type="match status" value="1"/>
</dbReference>
<dbReference type="InterPro" id="IPR002560">
    <property type="entry name" value="Transposase_DDE"/>
</dbReference>
<feature type="domain" description="Transposase IS204/IS1001/IS1096/IS1165 zinc-finger" evidence="3">
    <location>
        <begin position="21"/>
        <end position="65"/>
    </location>
</feature>
<dbReference type="PANTHER" id="PTHR33498">
    <property type="entry name" value="TRANSPOSASE FOR INSERTION SEQUENCE ELEMENT IS1557"/>
    <property type="match status" value="1"/>
</dbReference>
<sequence length="392" mass="44611">MKLQLGQGQIVIEVEHDSDVPTRCPECDQAVPRHDTRTRRWRHLDTCQYRTIIEAGVPRTSCPKHGTLTMRVSWADGSARLTALFEALVIDWLREASIAVVAERLGLSWDQVAGVQERAVQRGLERREVALPSMLAVDETSFQRRHEYVTIVHDPKSASKRVIHVADGRGKGALKGFLSGFSRPERAAVSVVVMDMHEPYIQAVREAIPDGDAKIAFDKYHVAARLGQAVDHVRREEHRALHGLGDDRLKGTKYLWLRNPERMSKEVWDDFEALRTSSLRTARAWALKEAAMEVWEHTSPSNMRDQWAMWYDWAIRSRLEPMKAAARMVKNHLGGIIHAATERITNASAEGLNSVIQKLKYVARGFRNRERFRDAIYFHLGGLDLYPAGITR</sequence>
<evidence type="ECO:0000313" key="4">
    <source>
        <dbReference type="EMBL" id="MDC0718367.1"/>
    </source>
</evidence>
<accession>A0ABT5E0Y7</accession>
<dbReference type="Proteomes" id="UP001221686">
    <property type="component" value="Unassembled WGS sequence"/>
</dbReference>
<dbReference type="Pfam" id="PF14690">
    <property type="entry name" value="Zn_ribbon_ISL3"/>
    <property type="match status" value="1"/>
</dbReference>
<evidence type="ECO:0000313" key="5">
    <source>
        <dbReference type="Proteomes" id="UP001221686"/>
    </source>
</evidence>
<dbReference type="Pfam" id="PF01610">
    <property type="entry name" value="DDE_Tnp_ISL3"/>
    <property type="match status" value="1"/>
</dbReference>
<keyword evidence="5" id="KW-1185">Reference proteome</keyword>
<evidence type="ECO:0000259" key="1">
    <source>
        <dbReference type="Pfam" id="PF01610"/>
    </source>
</evidence>
<name>A0ABT5E0Y7_9BACT</name>
<dbReference type="InterPro" id="IPR047951">
    <property type="entry name" value="Transpos_ISL3"/>
</dbReference>
<dbReference type="PANTHER" id="PTHR33498:SF1">
    <property type="entry name" value="TRANSPOSASE FOR INSERTION SEQUENCE ELEMENT IS1557"/>
    <property type="match status" value="1"/>
</dbReference>
<reference evidence="4 5" key="1">
    <citation type="submission" date="2022-11" db="EMBL/GenBank/DDBJ databases">
        <title>Minimal conservation of predation-associated metabolite biosynthetic gene clusters underscores biosynthetic potential of Myxococcota including descriptions for ten novel species: Archangium lansinium sp. nov., Myxococcus landrumus sp. nov., Nannocystis bai.</title>
        <authorList>
            <person name="Ahearne A."/>
            <person name="Stevens C."/>
            <person name="Dowd S."/>
        </authorList>
    </citation>
    <scope>NUCLEOTIDE SEQUENCE [LARGE SCALE GENOMIC DNA]</scope>
    <source>
        <strain evidence="4 5">BB15-2</strain>
    </source>
</reference>
<dbReference type="NCBIfam" id="NF033550">
    <property type="entry name" value="transpos_ISL3"/>
    <property type="match status" value="1"/>
</dbReference>
<evidence type="ECO:0000259" key="2">
    <source>
        <dbReference type="Pfam" id="PF13542"/>
    </source>
</evidence>
<protein>
    <submittedName>
        <fullName evidence="4">ISL3 family transposase</fullName>
    </submittedName>
</protein>
<proteinExistence type="predicted"/>
<dbReference type="EMBL" id="JAQNDL010000001">
    <property type="protein sequence ID" value="MDC0718367.1"/>
    <property type="molecule type" value="Genomic_DNA"/>
</dbReference>